<evidence type="ECO:0000256" key="1">
    <source>
        <dbReference type="ARBA" id="ARBA00004123"/>
    </source>
</evidence>
<dbReference type="GO" id="GO:0000978">
    <property type="term" value="F:RNA polymerase II cis-regulatory region sequence-specific DNA binding"/>
    <property type="evidence" value="ECO:0007669"/>
    <property type="project" value="TreeGrafter"/>
</dbReference>
<dbReference type="Gene3D" id="3.40.1810.10">
    <property type="entry name" value="Transcription factor, MADS-box"/>
    <property type="match status" value="1"/>
</dbReference>
<evidence type="ECO:0000313" key="9">
    <source>
        <dbReference type="Proteomes" id="UP001324115"/>
    </source>
</evidence>
<proteinExistence type="predicted"/>
<keyword evidence="4" id="KW-0804">Transcription</keyword>
<name>A0AAN7FF98_QUERU</name>
<gene>
    <name evidence="8" type="ORF">RGQ29_016942</name>
</gene>
<evidence type="ECO:0000256" key="5">
    <source>
        <dbReference type="ARBA" id="ARBA00023242"/>
    </source>
</evidence>
<comment type="caution">
    <text evidence="8">The sequence shown here is derived from an EMBL/GenBank/DDBJ whole genome shotgun (WGS) entry which is preliminary data.</text>
</comment>
<dbReference type="EMBL" id="JAXUIC010000004">
    <property type="protein sequence ID" value="KAK4592612.1"/>
    <property type="molecule type" value="Genomic_DNA"/>
</dbReference>
<sequence length="154" mass="17863">MVRPKGTGRSKIEIKEIQNKGAMYCTFTKRRNGLCSKARELHTLCGAQVAAIVFSPKNKMYTFGEPSVDSVVNRFLHEQQQQQQQRQPLNRGGKKKKKKKTIPFLSDECIEGFELHELKYCMALMEKFVKKLEERLADVVYRRVQVKDLISLIK</sequence>
<organism evidence="8 9">
    <name type="scientific">Quercus rubra</name>
    <name type="common">Northern red oak</name>
    <name type="synonym">Quercus borealis</name>
    <dbReference type="NCBI Taxonomy" id="3512"/>
    <lineage>
        <taxon>Eukaryota</taxon>
        <taxon>Viridiplantae</taxon>
        <taxon>Streptophyta</taxon>
        <taxon>Embryophyta</taxon>
        <taxon>Tracheophyta</taxon>
        <taxon>Spermatophyta</taxon>
        <taxon>Magnoliopsida</taxon>
        <taxon>eudicotyledons</taxon>
        <taxon>Gunneridae</taxon>
        <taxon>Pentapetalae</taxon>
        <taxon>rosids</taxon>
        <taxon>fabids</taxon>
        <taxon>Fagales</taxon>
        <taxon>Fagaceae</taxon>
        <taxon>Quercus</taxon>
    </lineage>
</organism>
<reference evidence="8 9" key="1">
    <citation type="journal article" date="2023" name="G3 (Bethesda)">
        <title>A haplotype-resolved chromosome-scale genome for Quercus rubra L. provides insights into the genetics of adaptive traits for red oak species.</title>
        <authorList>
            <person name="Kapoor B."/>
            <person name="Jenkins J."/>
            <person name="Schmutz J."/>
            <person name="Zhebentyayeva T."/>
            <person name="Kuelheim C."/>
            <person name="Coggeshall M."/>
            <person name="Heim C."/>
            <person name="Lasky J.R."/>
            <person name="Leites L."/>
            <person name="Islam-Faridi N."/>
            <person name="Romero-Severson J."/>
            <person name="DeLeo V.L."/>
            <person name="Lucas S.M."/>
            <person name="Lazic D."/>
            <person name="Gailing O."/>
            <person name="Carlson J."/>
            <person name="Staton M."/>
        </authorList>
    </citation>
    <scope>NUCLEOTIDE SEQUENCE [LARGE SCALE GENOMIC DNA]</scope>
    <source>
        <strain evidence="8">Pseudo-F2</strain>
    </source>
</reference>
<protein>
    <recommendedName>
        <fullName evidence="7">MADS-box domain-containing protein</fullName>
    </recommendedName>
</protein>
<keyword evidence="3" id="KW-0238">DNA-binding</keyword>
<dbReference type="AlphaFoldDB" id="A0AAN7FF98"/>
<dbReference type="SMART" id="SM00432">
    <property type="entry name" value="MADS"/>
    <property type="match status" value="1"/>
</dbReference>
<dbReference type="PANTHER" id="PTHR11945">
    <property type="entry name" value="MADS BOX PROTEIN"/>
    <property type="match status" value="1"/>
</dbReference>
<evidence type="ECO:0000256" key="2">
    <source>
        <dbReference type="ARBA" id="ARBA00023015"/>
    </source>
</evidence>
<dbReference type="InterPro" id="IPR036879">
    <property type="entry name" value="TF_MADSbox_sf"/>
</dbReference>
<evidence type="ECO:0000256" key="3">
    <source>
        <dbReference type="ARBA" id="ARBA00023125"/>
    </source>
</evidence>
<keyword evidence="9" id="KW-1185">Reference proteome</keyword>
<dbReference type="GO" id="GO:0000981">
    <property type="term" value="F:DNA-binding transcription factor activity, RNA polymerase II-specific"/>
    <property type="evidence" value="ECO:0007669"/>
    <property type="project" value="TreeGrafter"/>
</dbReference>
<dbReference type="SUPFAM" id="SSF55455">
    <property type="entry name" value="SRF-like"/>
    <property type="match status" value="1"/>
</dbReference>
<dbReference type="InterPro" id="IPR002100">
    <property type="entry name" value="TF_MADSbox"/>
</dbReference>
<evidence type="ECO:0000256" key="4">
    <source>
        <dbReference type="ARBA" id="ARBA00023163"/>
    </source>
</evidence>
<dbReference type="Pfam" id="PF00319">
    <property type="entry name" value="SRF-TF"/>
    <property type="match status" value="1"/>
</dbReference>
<dbReference type="GO" id="GO:0046983">
    <property type="term" value="F:protein dimerization activity"/>
    <property type="evidence" value="ECO:0007669"/>
    <property type="project" value="InterPro"/>
</dbReference>
<dbReference type="PROSITE" id="PS50066">
    <property type="entry name" value="MADS_BOX_2"/>
    <property type="match status" value="1"/>
</dbReference>
<dbReference type="FunFam" id="3.40.1810.10:FF:000006">
    <property type="entry name" value="Agamous-like MADS-box protein AGL62"/>
    <property type="match status" value="1"/>
</dbReference>
<feature type="region of interest" description="Disordered" evidence="6">
    <location>
        <begin position="79"/>
        <end position="99"/>
    </location>
</feature>
<dbReference type="PRINTS" id="PR00404">
    <property type="entry name" value="MADSDOMAIN"/>
</dbReference>
<keyword evidence="2" id="KW-0805">Transcription regulation</keyword>
<feature type="domain" description="MADS-box" evidence="7">
    <location>
        <begin position="7"/>
        <end position="67"/>
    </location>
</feature>
<comment type="subcellular location">
    <subcellularLocation>
        <location evidence="1">Nucleus</location>
    </subcellularLocation>
</comment>
<evidence type="ECO:0000256" key="6">
    <source>
        <dbReference type="SAM" id="MobiDB-lite"/>
    </source>
</evidence>
<dbReference type="Proteomes" id="UP001324115">
    <property type="component" value="Unassembled WGS sequence"/>
</dbReference>
<evidence type="ECO:0000313" key="8">
    <source>
        <dbReference type="EMBL" id="KAK4592612.1"/>
    </source>
</evidence>
<evidence type="ECO:0000259" key="7">
    <source>
        <dbReference type="PROSITE" id="PS50066"/>
    </source>
</evidence>
<dbReference type="PANTHER" id="PTHR11945:SF629">
    <property type="entry name" value="OS02G0164450 PROTEIN"/>
    <property type="match status" value="1"/>
</dbReference>
<dbReference type="GO" id="GO:0005634">
    <property type="term" value="C:nucleus"/>
    <property type="evidence" value="ECO:0007669"/>
    <property type="project" value="UniProtKB-SubCell"/>
</dbReference>
<accession>A0AAN7FF98</accession>
<keyword evidence="5" id="KW-0539">Nucleus</keyword>